<feature type="domain" description="Glycosyltransferase 2-like" evidence="12">
    <location>
        <begin position="141"/>
        <end position="310"/>
    </location>
</feature>
<evidence type="ECO:0000256" key="2">
    <source>
        <dbReference type="ARBA" id="ARBA00022475"/>
    </source>
</evidence>
<dbReference type="SUPFAM" id="SSF53448">
    <property type="entry name" value="Nucleotide-diphospho-sugar transferases"/>
    <property type="match status" value="1"/>
</dbReference>
<feature type="transmembrane region" description="Helical" evidence="11">
    <location>
        <begin position="388"/>
        <end position="414"/>
    </location>
</feature>
<dbReference type="Pfam" id="PF07238">
    <property type="entry name" value="PilZ"/>
    <property type="match status" value="1"/>
</dbReference>
<comment type="function">
    <text evidence="11">Catalytic subunit of cellulose synthase. It polymerizes uridine 5'-diphosphate glucose to cellulose.</text>
</comment>
<dbReference type="GO" id="GO:0030244">
    <property type="term" value="P:cellulose biosynthetic process"/>
    <property type="evidence" value="ECO:0007669"/>
    <property type="project" value="UniProtKB-KW"/>
</dbReference>
<keyword evidence="4 11" id="KW-0328">Glycosyltransferase</keyword>
<dbReference type="PANTHER" id="PTHR43867:SF2">
    <property type="entry name" value="CELLULOSE SYNTHASE CATALYTIC SUBUNIT A [UDP-FORMING]"/>
    <property type="match status" value="1"/>
</dbReference>
<protein>
    <recommendedName>
        <fullName evidence="11">Cellulose synthase catalytic subunit [UDP-forming]</fullName>
        <ecNumber evidence="11">2.4.1.12</ecNumber>
    </recommendedName>
</protein>
<organism evidence="14">
    <name type="scientific">Leptospirillum ferriphilum</name>
    <dbReference type="NCBI Taxonomy" id="178606"/>
    <lineage>
        <taxon>Bacteria</taxon>
        <taxon>Pseudomonadati</taxon>
        <taxon>Nitrospirota</taxon>
        <taxon>Nitrospiria</taxon>
        <taxon>Nitrospirales</taxon>
        <taxon>Nitrospiraceae</taxon>
        <taxon>Leptospirillum</taxon>
    </lineage>
</organism>
<keyword evidence="3 11" id="KW-0997">Cell inner membrane</keyword>
<dbReference type="InterPro" id="IPR005150">
    <property type="entry name" value="Cellulose_synth"/>
</dbReference>
<dbReference type="UniPathway" id="UPA00694"/>
<name>A0A7C3LVV3_9BACT</name>
<dbReference type="CDD" id="cd06421">
    <property type="entry name" value="CESA_CelA_like"/>
    <property type="match status" value="1"/>
</dbReference>
<comment type="caution">
    <text evidence="11">Lacks conserved residue(s) required for the propagation of feature annotation.</text>
</comment>
<evidence type="ECO:0000256" key="1">
    <source>
        <dbReference type="ARBA" id="ARBA00004429"/>
    </source>
</evidence>
<dbReference type="PRINTS" id="PR01439">
    <property type="entry name" value="CELLSNTHASEA"/>
</dbReference>
<sequence>MQPLSRMAQGLFFMTGGLLLFFLATTPSPDWRTQLWLGSFLFAAGLLLKTFLDGKRWVILTLISLSLFATFRYAWWRTTQTLGIGDPNVRWYEYPFIFILFAAELYSWIILVLGYLQTAYPLSRKADQLPKDIATWPDVDILIPTYNEPLSVVRPTILAAINIDWPADRKKIYLLDDGDRPDFAAFAEQTGISYIARPEHHHAKAGNINFALARTEGKYVAIFDCDHIPTRSFLQTTVGILEKSPRMAFVQTPHHFYSPDPYEKNLNVFKKLPNEGELFYGVIQDGNDLWNATTFCGSCTVMRRKALAEIRGFAVETVTEDAHTSIKLHRRGWQSAYLNLPQAAGLATPSLSAHIRQRIRWARGMVQIFRVENPLLARGLSLPQKLCYLNGMLFFLSSLPRIIFLTAPLAYLYFGIRIFDADAYSIASYAIPTIGVSLLANAAINGRHRHSFWNQVYETTLAPYIFLPTVLALVNPGLGSFNVTAKEGRIEKEYYDRDIAKPFIVLWILNLGGLFSGILRFTGGFGEIPTIILTLAWTIHNLLIIGTTLAVGWERAQRRYRPRISVTFPIRISGESGQAIYGETEDMSDYGVRVRLLKSAALRTGEEVHMEIPFLDRIHEFPAEVVGMDEFSVRFNFRPLTLEEERNLVLILYGRADAWVRLGVSEDADSILKSFWEVTVFALVGQARAIQGILWSGTPRPPSVSKNPSGESA</sequence>
<dbReference type="Pfam" id="PF00535">
    <property type="entry name" value="Glycos_transf_2"/>
    <property type="match status" value="1"/>
</dbReference>
<keyword evidence="9 11" id="KW-0472">Membrane</keyword>
<dbReference type="InterPro" id="IPR003919">
    <property type="entry name" value="Cell_synth_A"/>
</dbReference>
<evidence type="ECO:0000256" key="5">
    <source>
        <dbReference type="ARBA" id="ARBA00022679"/>
    </source>
</evidence>
<evidence type="ECO:0000256" key="3">
    <source>
        <dbReference type="ARBA" id="ARBA00022519"/>
    </source>
</evidence>
<dbReference type="GO" id="GO:0035438">
    <property type="term" value="F:cyclic-di-GMP binding"/>
    <property type="evidence" value="ECO:0007669"/>
    <property type="project" value="InterPro"/>
</dbReference>
<evidence type="ECO:0000256" key="8">
    <source>
        <dbReference type="ARBA" id="ARBA00022989"/>
    </source>
</evidence>
<keyword evidence="2 11" id="KW-1003">Cell membrane</keyword>
<keyword evidence="6 11" id="KW-0812">Transmembrane</keyword>
<dbReference type="PANTHER" id="PTHR43867">
    <property type="entry name" value="CELLULOSE SYNTHASE CATALYTIC SUBUNIT A [UDP-FORMING]"/>
    <property type="match status" value="1"/>
</dbReference>
<keyword evidence="7 11" id="KW-0135">Cellulose biosynthesis</keyword>
<reference evidence="14" key="1">
    <citation type="journal article" date="2020" name="mSystems">
        <title>Genome- and Community-Level Interaction Insights into Carbon Utilization and Element Cycling Functions of Hydrothermarchaeota in Hydrothermal Sediment.</title>
        <authorList>
            <person name="Zhou Z."/>
            <person name="Liu Y."/>
            <person name="Xu W."/>
            <person name="Pan J."/>
            <person name="Luo Z.H."/>
            <person name="Li M."/>
        </authorList>
    </citation>
    <scope>NUCLEOTIDE SEQUENCE [LARGE SCALE GENOMIC DNA]</scope>
    <source>
        <strain evidence="14">SpSt-902</strain>
    </source>
</reference>
<evidence type="ECO:0000256" key="11">
    <source>
        <dbReference type="RuleBase" id="RU365020"/>
    </source>
</evidence>
<dbReference type="InterPro" id="IPR050321">
    <property type="entry name" value="Glycosyltr_2/OpgH_subfam"/>
</dbReference>
<evidence type="ECO:0000313" key="14">
    <source>
        <dbReference type="EMBL" id="HFT94321.1"/>
    </source>
</evidence>
<dbReference type="SUPFAM" id="SSF141371">
    <property type="entry name" value="PilZ domain-like"/>
    <property type="match status" value="1"/>
</dbReference>
<keyword evidence="5 11" id="KW-0808">Transferase</keyword>
<dbReference type="GO" id="GO:0005886">
    <property type="term" value="C:plasma membrane"/>
    <property type="evidence" value="ECO:0007669"/>
    <property type="project" value="UniProtKB-SubCell"/>
</dbReference>
<accession>A0A7C3LVV3</accession>
<proteinExistence type="predicted"/>
<evidence type="ECO:0000256" key="9">
    <source>
        <dbReference type="ARBA" id="ARBA00023136"/>
    </source>
</evidence>
<dbReference type="Gene3D" id="3.90.550.10">
    <property type="entry name" value="Spore Coat Polysaccharide Biosynthesis Protein SpsA, Chain A"/>
    <property type="match status" value="1"/>
</dbReference>
<feature type="transmembrane region" description="Helical" evidence="11">
    <location>
        <begin position="96"/>
        <end position="116"/>
    </location>
</feature>
<dbReference type="EMBL" id="DTMM01000226">
    <property type="protein sequence ID" value="HFT94321.1"/>
    <property type="molecule type" value="Genomic_DNA"/>
</dbReference>
<evidence type="ECO:0000256" key="7">
    <source>
        <dbReference type="ARBA" id="ARBA00022916"/>
    </source>
</evidence>
<feature type="transmembrane region" description="Helical" evidence="11">
    <location>
        <begin position="531"/>
        <end position="553"/>
    </location>
</feature>
<dbReference type="Gene3D" id="2.40.10.220">
    <property type="entry name" value="predicted glycosyltransferase like domains"/>
    <property type="match status" value="1"/>
</dbReference>
<evidence type="ECO:0000259" key="12">
    <source>
        <dbReference type="Pfam" id="PF00535"/>
    </source>
</evidence>
<evidence type="ECO:0000259" key="13">
    <source>
        <dbReference type="Pfam" id="PF07238"/>
    </source>
</evidence>
<feature type="transmembrane region" description="Helical" evidence="11">
    <location>
        <begin position="499"/>
        <end position="519"/>
    </location>
</feature>
<evidence type="ECO:0000256" key="4">
    <source>
        <dbReference type="ARBA" id="ARBA00022676"/>
    </source>
</evidence>
<evidence type="ECO:0000256" key="10">
    <source>
        <dbReference type="ARBA" id="ARBA00048682"/>
    </source>
</evidence>
<feature type="transmembrane region" description="Helical" evidence="11">
    <location>
        <begin position="57"/>
        <end position="76"/>
    </location>
</feature>
<dbReference type="AlphaFoldDB" id="A0A7C3LVV3"/>
<dbReference type="InterPro" id="IPR001173">
    <property type="entry name" value="Glyco_trans_2-like"/>
</dbReference>
<comment type="catalytic activity">
    <reaction evidence="10 11">
        <text>[(1-&gt;4)-beta-D-glucosyl](n) + UDP-alpha-D-glucose = [(1-&gt;4)-beta-D-glucosyl](n+1) + UDP + H(+)</text>
        <dbReference type="Rhea" id="RHEA:19929"/>
        <dbReference type="Rhea" id="RHEA-COMP:10033"/>
        <dbReference type="Rhea" id="RHEA-COMP:10034"/>
        <dbReference type="ChEBI" id="CHEBI:15378"/>
        <dbReference type="ChEBI" id="CHEBI:18246"/>
        <dbReference type="ChEBI" id="CHEBI:58223"/>
        <dbReference type="ChEBI" id="CHEBI:58885"/>
        <dbReference type="EC" id="2.4.1.12"/>
    </reaction>
</comment>
<comment type="pathway">
    <text evidence="11">Glycan metabolism; bacterial cellulose biosynthesis.</text>
</comment>
<dbReference type="GO" id="GO:0016760">
    <property type="term" value="F:cellulose synthase (UDP-forming) activity"/>
    <property type="evidence" value="ECO:0007669"/>
    <property type="project" value="UniProtKB-EC"/>
</dbReference>
<dbReference type="InterPro" id="IPR009875">
    <property type="entry name" value="PilZ_domain"/>
</dbReference>
<comment type="subcellular location">
    <subcellularLocation>
        <location evidence="1">Cell inner membrane</location>
        <topology evidence="1">Multi-pass membrane protein</topology>
    </subcellularLocation>
</comment>
<keyword evidence="11" id="KW-0973">c-di-GMP</keyword>
<dbReference type="InterPro" id="IPR029044">
    <property type="entry name" value="Nucleotide-diphossugar_trans"/>
</dbReference>
<dbReference type="GO" id="GO:0006011">
    <property type="term" value="P:UDP-alpha-D-glucose metabolic process"/>
    <property type="evidence" value="ECO:0007669"/>
    <property type="project" value="InterPro"/>
</dbReference>
<feature type="transmembrane region" description="Helical" evidence="11">
    <location>
        <begin position="426"/>
        <end position="444"/>
    </location>
</feature>
<dbReference type="Pfam" id="PF03552">
    <property type="entry name" value="Cellulose_synt"/>
    <property type="match status" value="1"/>
</dbReference>
<keyword evidence="8 11" id="KW-1133">Transmembrane helix</keyword>
<comment type="caution">
    <text evidence="14">The sequence shown here is derived from an EMBL/GenBank/DDBJ whole genome shotgun (WGS) entry which is preliminary data.</text>
</comment>
<evidence type="ECO:0000256" key="6">
    <source>
        <dbReference type="ARBA" id="ARBA00022692"/>
    </source>
</evidence>
<dbReference type="NCBIfam" id="TIGR03030">
    <property type="entry name" value="CelA"/>
    <property type="match status" value="1"/>
</dbReference>
<dbReference type="EC" id="2.4.1.12" evidence="11"/>
<comment type="cofactor">
    <cofactor evidence="11">
        <name>Mg(2+)</name>
        <dbReference type="ChEBI" id="CHEBI:18420"/>
    </cofactor>
</comment>
<gene>
    <name evidence="14" type="primary">bcsA</name>
    <name evidence="14" type="ORF">ENX03_10455</name>
</gene>
<feature type="domain" description="PilZ" evidence="13">
    <location>
        <begin position="557"/>
        <end position="653"/>
    </location>
</feature>